<dbReference type="Proteomes" id="UP001140217">
    <property type="component" value="Unassembled WGS sequence"/>
</dbReference>
<dbReference type="PANTHER" id="PTHR21255">
    <property type="entry name" value="T-COMPLEX-ASSOCIATED-TESTIS-EXPRESSED 1/ DYNEIN LIGHT CHAIN"/>
    <property type="match status" value="1"/>
</dbReference>
<dbReference type="OrthoDB" id="10059120at2759"/>
<dbReference type="GO" id="GO:0005868">
    <property type="term" value="C:cytoplasmic dynein complex"/>
    <property type="evidence" value="ECO:0007669"/>
    <property type="project" value="TreeGrafter"/>
</dbReference>
<dbReference type="AlphaFoldDB" id="A0A9W8LF74"/>
<protein>
    <submittedName>
        <fullName evidence="1">Uncharacterized protein</fullName>
    </submittedName>
</protein>
<proteinExistence type="predicted"/>
<dbReference type="Gene3D" id="3.30.1140.40">
    <property type="entry name" value="Tctex-1"/>
    <property type="match status" value="1"/>
</dbReference>
<comment type="caution">
    <text evidence="1">The sequence shown here is derived from an EMBL/GenBank/DDBJ whole genome shotgun (WGS) entry which is preliminary data.</text>
</comment>
<dbReference type="GO" id="GO:0005737">
    <property type="term" value="C:cytoplasm"/>
    <property type="evidence" value="ECO:0007669"/>
    <property type="project" value="TreeGrafter"/>
</dbReference>
<dbReference type="GO" id="GO:0045505">
    <property type="term" value="F:dynein intermediate chain binding"/>
    <property type="evidence" value="ECO:0007669"/>
    <property type="project" value="TreeGrafter"/>
</dbReference>
<name>A0A9W8LF74_9FUNG</name>
<evidence type="ECO:0000313" key="2">
    <source>
        <dbReference type="Proteomes" id="UP001140217"/>
    </source>
</evidence>
<keyword evidence="2" id="KW-1185">Reference proteome</keyword>
<dbReference type="CDD" id="cd21455">
    <property type="entry name" value="DLC-like_DYNLT1_DYNLT3"/>
    <property type="match status" value="1"/>
</dbReference>
<dbReference type="Pfam" id="PF03645">
    <property type="entry name" value="Tctex-1"/>
    <property type="match status" value="1"/>
</dbReference>
<dbReference type="EMBL" id="JANBUL010000255">
    <property type="protein sequence ID" value="KAJ2778001.1"/>
    <property type="molecule type" value="Genomic_DNA"/>
</dbReference>
<evidence type="ECO:0000313" key="1">
    <source>
        <dbReference type="EMBL" id="KAJ2778001.1"/>
    </source>
</evidence>
<accession>A0A9W8LF74</accession>
<organism evidence="1 2">
    <name type="scientific">Coemansia javaensis</name>
    <dbReference type="NCBI Taxonomy" id="2761396"/>
    <lineage>
        <taxon>Eukaryota</taxon>
        <taxon>Fungi</taxon>
        <taxon>Fungi incertae sedis</taxon>
        <taxon>Zoopagomycota</taxon>
        <taxon>Kickxellomycotina</taxon>
        <taxon>Kickxellomycetes</taxon>
        <taxon>Kickxellales</taxon>
        <taxon>Kickxellaceae</taxon>
        <taxon>Coemansia</taxon>
    </lineage>
</organism>
<sequence length="99" mass="10962">MGERGYSTDEVRRYMRAAVDLAVGDGEYRHGQAAELHNNIVDYVSKKIAAIRPPAVKTAVTCTIVQNTGGFHVGHSTRWDDQTDAMVVHEFTNKAMTII</sequence>
<dbReference type="GO" id="GO:0007018">
    <property type="term" value="P:microtubule-based movement"/>
    <property type="evidence" value="ECO:0007669"/>
    <property type="project" value="TreeGrafter"/>
</dbReference>
<dbReference type="InterPro" id="IPR038586">
    <property type="entry name" value="Tctex-1-like_sf"/>
</dbReference>
<reference evidence="1" key="1">
    <citation type="submission" date="2022-07" db="EMBL/GenBank/DDBJ databases">
        <title>Phylogenomic reconstructions and comparative analyses of Kickxellomycotina fungi.</title>
        <authorList>
            <person name="Reynolds N.K."/>
            <person name="Stajich J.E."/>
            <person name="Barry K."/>
            <person name="Grigoriev I.V."/>
            <person name="Crous P."/>
            <person name="Smith M.E."/>
        </authorList>
    </citation>
    <scope>NUCLEOTIDE SEQUENCE</scope>
    <source>
        <strain evidence="1">NBRC 105414</strain>
    </source>
</reference>
<dbReference type="PANTHER" id="PTHR21255:SF4">
    <property type="entry name" value="DYNEIN LIGHT CHAIN TCTEX-TYPE"/>
    <property type="match status" value="1"/>
</dbReference>
<feature type="non-terminal residue" evidence="1">
    <location>
        <position position="99"/>
    </location>
</feature>
<dbReference type="InterPro" id="IPR005334">
    <property type="entry name" value="Tctex-1-like"/>
</dbReference>
<gene>
    <name evidence="1" type="ORF">H4R18_004850</name>
</gene>